<dbReference type="InterPro" id="IPR032465">
    <property type="entry name" value="ACMSD"/>
</dbReference>
<protein>
    <submittedName>
        <fullName evidence="3">Amidohydrolase family protein</fullName>
    </submittedName>
</protein>
<keyword evidence="4" id="KW-1185">Reference proteome</keyword>
<evidence type="ECO:0000313" key="4">
    <source>
        <dbReference type="Proteomes" id="UP001596074"/>
    </source>
</evidence>
<dbReference type="PANTHER" id="PTHR21240">
    <property type="entry name" value="2-AMINO-3-CARBOXYLMUCONATE-6-SEMIALDEHYDE DECARBOXYLASE"/>
    <property type="match status" value="1"/>
</dbReference>
<dbReference type="Proteomes" id="UP001596074">
    <property type="component" value="Unassembled WGS sequence"/>
</dbReference>
<accession>A0ABW1A238</accession>
<keyword evidence="1" id="KW-0456">Lyase</keyword>
<dbReference type="Pfam" id="PF04909">
    <property type="entry name" value="Amidohydro_2"/>
    <property type="match status" value="1"/>
</dbReference>
<proteinExistence type="predicted"/>
<comment type="caution">
    <text evidence="3">The sequence shown here is derived from an EMBL/GenBank/DDBJ whole genome shotgun (WGS) entry which is preliminary data.</text>
</comment>
<sequence length="401" mass="45064">MPATVDLIIDADAHITEPPDVWTARVPARYRDEVPQVVRQGTADTWVLHGERLAPVGATAVAGWPTFPPDYPQTYEDCHPGAYQADARLRYMDEAGIWAQVLYPNVGGFGSENFLKLNGEELKLLCVSAYNDFLVEWSSADARRLLPVIATPFWDIDATVREIERCAPLGARGILFTGEPQRYGLPVLGAPHWNPLWEAARATGLPIHFHIGSAGDTLELSTPERYAEHGIEGAQAYTAVSLFMKNGVQCSDLITSGVLTRYPELKFVSVESGIGWLPFMLEATDYSWLGAFRPGRERQPGDVLPSELFRQSVYVTYWFESVAPTRYLDLMPLDNILFETDFPHVTCLYDNIQETIDSGLGHVEAGTRRKILWENAAHLYRIEEPPESWRRDLDSPKEEVR</sequence>
<dbReference type="SUPFAM" id="SSF51556">
    <property type="entry name" value="Metallo-dependent hydrolases"/>
    <property type="match status" value="1"/>
</dbReference>
<gene>
    <name evidence="3" type="ORF">ACFPZN_16630</name>
</gene>
<dbReference type="PANTHER" id="PTHR21240:SF28">
    <property type="entry name" value="ISO-OROTATE DECARBOXYLASE (EUROFUNG)"/>
    <property type="match status" value="1"/>
</dbReference>
<feature type="domain" description="Amidohydrolase-related" evidence="2">
    <location>
        <begin position="10"/>
        <end position="382"/>
    </location>
</feature>
<evidence type="ECO:0000259" key="2">
    <source>
        <dbReference type="Pfam" id="PF04909"/>
    </source>
</evidence>
<dbReference type="InterPro" id="IPR032466">
    <property type="entry name" value="Metal_Hydrolase"/>
</dbReference>
<dbReference type="EMBL" id="JBHSON010000020">
    <property type="protein sequence ID" value="MFC5747255.1"/>
    <property type="molecule type" value="Genomic_DNA"/>
</dbReference>
<dbReference type="RefSeq" id="WP_378282871.1">
    <property type="nucleotide sequence ID" value="NZ_JBHSON010000020.1"/>
</dbReference>
<evidence type="ECO:0000256" key="1">
    <source>
        <dbReference type="ARBA" id="ARBA00023239"/>
    </source>
</evidence>
<reference evidence="4" key="1">
    <citation type="journal article" date="2019" name="Int. J. Syst. Evol. Microbiol.">
        <title>The Global Catalogue of Microorganisms (GCM) 10K type strain sequencing project: providing services to taxonomists for standard genome sequencing and annotation.</title>
        <authorList>
            <consortium name="The Broad Institute Genomics Platform"/>
            <consortium name="The Broad Institute Genome Sequencing Center for Infectious Disease"/>
            <person name="Wu L."/>
            <person name="Ma J."/>
        </authorList>
    </citation>
    <scope>NUCLEOTIDE SEQUENCE [LARGE SCALE GENOMIC DNA]</scope>
    <source>
        <strain evidence="4">KCTC 42087</strain>
    </source>
</reference>
<dbReference type="InterPro" id="IPR006680">
    <property type="entry name" value="Amidohydro-rel"/>
</dbReference>
<evidence type="ECO:0000313" key="3">
    <source>
        <dbReference type="EMBL" id="MFC5747255.1"/>
    </source>
</evidence>
<name>A0ABW1A238_9ACTN</name>
<dbReference type="Gene3D" id="3.20.20.140">
    <property type="entry name" value="Metal-dependent hydrolases"/>
    <property type="match status" value="1"/>
</dbReference>
<organism evidence="3 4">
    <name type="scientific">Actinomadura rugatobispora</name>
    <dbReference type="NCBI Taxonomy" id="1994"/>
    <lineage>
        <taxon>Bacteria</taxon>
        <taxon>Bacillati</taxon>
        <taxon>Actinomycetota</taxon>
        <taxon>Actinomycetes</taxon>
        <taxon>Streptosporangiales</taxon>
        <taxon>Thermomonosporaceae</taxon>
        <taxon>Actinomadura</taxon>
    </lineage>
</organism>